<comment type="caution">
    <text evidence="3">The sequence shown here is derived from an EMBL/GenBank/DDBJ whole genome shotgun (WGS) entry which is preliminary data.</text>
</comment>
<evidence type="ECO:0000313" key="4">
    <source>
        <dbReference type="Proteomes" id="UP001239626"/>
    </source>
</evidence>
<keyword evidence="4" id="KW-1185">Reference proteome</keyword>
<reference evidence="3 4" key="1">
    <citation type="submission" date="2023-07" db="EMBL/GenBank/DDBJ databases">
        <title>Sorghum-associated microbial communities from plants grown in Nebraska, USA.</title>
        <authorList>
            <person name="Schachtman D."/>
        </authorList>
    </citation>
    <scope>NUCLEOTIDE SEQUENCE [LARGE SCALE GENOMIC DNA]</scope>
    <source>
        <strain evidence="3 4">BE332</strain>
    </source>
</reference>
<gene>
    <name evidence="3" type="ORF">J2X26_000331</name>
</gene>
<organism evidence="3 4">
    <name type="scientific">Cellulomonas humilata</name>
    <dbReference type="NCBI Taxonomy" id="144055"/>
    <lineage>
        <taxon>Bacteria</taxon>
        <taxon>Bacillati</taxon>
        <taxon>Actinomycetota</taxon>
        <taxon>Actinomycetes</taxon>
        <taxon>Micrococcales</taxon>
        <taxon>Cellulomonadaceae</taxon>
        <taxon>Cellulomonas</taxon>
    </lineage>
</organism>
<dbReference type="EMBL" id="JAUSVB010000001">
    <property type="protein sequence ID" value="MDQ0372034.1"/>
    <property type="molecule type" value="Genomic_DNA"/>
</dbReference>
<protein>
    <submittedName>
        <fullName evidence="3">Uncharacterized protein</fullName>
    </submittedName>
</protein>
<evidence type="ECO:0000313" key="3">
    <source>
        <dbReference type="EMBL" id="MDQ0372034.1"/>
    </source>
</evidence>
<evidence type="ECO:0000256" key="1">
    <source>
        <dbReference type="SAM" id="MobiDB-lite"/>
    </source>
</evidence>
<feature type="transmembrane region" description="Helical" evidence="2">
    <location>
        <begin position="142"/>
        <end position="161"/>
    </location>
</feature>
<proteinExistence type="predicted"/>
<keyword evidence="2" id="KW-0812">Transmembrane</keyword>
<feature type="transmembrane region" description="Helical" evidence="2">
    <location>
        <begin position="167"/>
        <end position="185"/>
    </location>
</feature>
<dbReference type="RefSeq" id="WP_307489257.1">
    <property type="nucleotide sequence ID" value="NZ_JAUSVB010000001.1"/>
</dbReference>
<keyword evidence="2" id="KW-1133">Transmembrane helix</keyword>
<feature type="region of interest" description="Disordered" evidence="1">
    <location>
        <begin position="92"/>
        <end position="127"/>
    </location>
</feature>
<dbReference type="Proteomes" id="UP001239626">
    <property type="component" value="Unassembled WGS sequence"/>
</dbReference>
<sequence>MLEDEPLYWIEELDPDEDGADVQLGFSDLAAHPYHALVEATADMLATVPGVHAAWHEDREVVLVRAPGVAPELLADAVDRFWLDALTRTPPDPSYGWEPDPSRPTPTWTEQTPWPTQTWTEQPPRPTLREAVSLPPSRGRMWTYLVCGAVPAVGGLVYALTPGGSNGVIALAIGLVNLGVGANIWRRRRALGS</sequence>
<evidence type="ECO:0000256" key="2">
    <source>
        <dbReference type="SAM" id="Phobius"/>
    </source>
</evidence>
<feature type="compositionally biased region" description="Low complexity" evidence="1">
    <location>
        <begin position="105"/>
        <end position="122"/>
    </location>
</feature>
<accession>A0ABU0E9V4</accession>
<name>A0ABU0E9V4_9CELL</name>
<keyword evidence="2" id="KW-0472">Membrane</keyword>